<dbReference type="PANTHER" id="PTHR21879">
    <property type="entry name" value="FI03362P-RELATED-RELATED"/>
    <property type="match status" value="1"/>
</dbReference>
<dbReference type="Pfam" id="PF07898">
    <property type="entry name" value="DUF1676"/>
    <property type="match status" value="1"/>
</dbReference>
<name>A0AAJ6YVE6_9HYME</name>
<dbReference type="GeneID" id="105367976"/>
<keyword evidence="2" id="KW-0732">Signal</keyword>
<protein>
    <submittedName>
        <fullName evidence="4">Uncharacterized protein LOC105367976</fullName>
    </submittedName>
</protein>
<dbReference type="CTD" id="40763"/>
<evidence type="ECO:0000256" key="1">
    <source>
        <dbReference type="SAM" id="Phobius"/>
    </source>
</evidence>
<dbReference type="GO" id="GO:0016020">
    <property type="term" value="C:membrane"/>
    <property type="evidence" value="ECO:0007669"/>
    <property type="project" value="TreeGrafter"/>
</dbReference>
<keyword evidence="1" id="KW-0812">Transmembrane</keyword>
<dbReference type="InterPro" id="IPR012464">
    <property type="entry name" value="DUF1676"/>
</dbReference>
<dbReference type="PANTHER" id="PTHR21879:SF1">
    <property type="entry name" value="FI01546P"/>
    <property type="match status" value="1"/>
</dbReference>
<feature type="signal peptide" evidence="2">
    <location>
        <begin position="1"/>
        <end position="17"/>
    </location>
</feature>
<keyword evidence="3" id="KW-1185">Reference proteome</keyword>
<organism evidence="3 4">
    <name type="scientific">Ceratosolen solmsi marchali</name>
    <dbReference type="NCBI Taxonomy" id="326594"/>
    <lineage>
        <taxon>Eukaryota</taxon>
        <taxon>Metazoa</taxon>
        <taxon>Ecdysozoa</taxon>
        <taxon>Arthropoda</taxon>
        <taxon>Hexapoda</taxon>
        <taxon>Insecta</taxon>
        <taxon>Pterygota</taxon>
        <taxon>Neoptera</taxon>
        <taxon>Endopterygota</taxon>
        <taxon>Hymenoptera</taxon>
        <taxon>Apocrita</taxon>
        <taxon>Proctotrupomorpha</taxon>
        <taxon>Chalcidoidea</taxon>
        <taxon>Agaonidae</taxon>
        <taxon>Agaoninae</taxon>
        <taxon>Ceratosolen</taxon>
    </lineage>
</organism>
<evidence type="ECO:0000313" key="4">
    <source>
        <dbReference type="RefSeq" id="XP_011505154.1"/>
    </source>
</evidence>
<dbReference type="RefSeq" id="XP_011505154.1">
    <property type="nucleotide sequence ID" value="XM_011506852.1"/>
</dbReference>
<feature type="transmembrane region" description="Helical" evidence="1">
    <location>
        <begin position="166"/>
        <end position="198"/>
    </location>
</feature>
<sequence length="244" mass="26429">MLKYAVVFALVATSALAAPAQEQQQPSLIEQAYNIYSSCTAEQDIAVCLKLKALGFVDRAARSAEIDVIDGFKIVQNEESKSNSRADNARSLNDIEASLPSETEAREAAVDEALLDRTAKFLSTHTVELSVPEEVSRSFDEARGKKKKIVKSLLPILLLLKLKAAALIPIALGGLALLAFKALVIGKIALIISAVIALQKLLGNKHQSYEVVAHEVPHHHEEHHGGGWARSLELAYNAHKPTTN</sequence>
<dbReference type="Proteomes" id="UP000695007">
    <property type="component" value="Unplaced"/>
</dbReference>
<evidence type="ECO:0000313" key="3">
    <source>
        <dbReference type="Proteomes" id="UP000695007"/>
    </source>
</evidence>
<gene>
    <name evidence="4" type="primary">LOC105367976</name>
</gene>
<feature type="chain" id="PRO_5042519244" evidence="2">
    <location>
        <begin position="18"/>
        <end position="244"/>
    </location>
</feature>
<accession>A0AAJ6YVE6</accession>
<keyword evidence="1" id="KW-0472">Membrane</keyword>
<reference evidence="4" key="1">
    <citation type="submission" date="2025-08" db="UniProtKB">
        <authorList>
            <consortium name="RefSeq"/>
        </authorList>
    </citation>
    <scope>IDENTIFICATION</scope>
</reference>
<evidence type="ECO:0000256" key="2">
    <source>
        <dbReference type="SAM" id="SignalP"/>
    </source>
</evidence>
<dbReference type="AlphaFoldDB" id="A0AAJ6YVE6"/>
<dbReference type="KEGG" id="csol:105367976"/>
<keyword evidence="1" id="KW-1133">Transmembrane helix</keyword>
<proteinExistence type="predicted"/>